<dbReference type="PANTHER" id="PTHR11738">
    <property type="entry name" value="MHC CLASS I NK CELL RECEPTOR"/>
    <property type="match status" value="1"/>
</dbReference>
<evidence type="ECO:0000256" key="8">
    <source>
        <dbReference type="ARBA" id="ARBA00023157"/>
    </source>
</evidence>
<evidence type="ECO:0000259" key="12">
    <source>
        <dbReference type="SMART" id="SM00409"/>
    </source>
</evidence>
<evidence type="ECO:0000256" key="3">
    <source>
        <dbReference type="ARBA" id="ARBA00022692"/>
    </source>
</evidence>
<keyword evidence="5" id="KW-0677">Repeat</keyword>
<reference evidence="13" key="2">
    <citation type="submission" date="2025-08" db="UniProtKB">
        <authorList>
            <consortium name="Ensembl"/>
        </authorList>
    </citation>
    <scope>IDENTIFICATION</scope>
</reference>
<dbReference type="OrthoDB" id="9451555at2759"/>
<dbReference type="SUPFAM" id="SSF48726">
    <property type="entry name" value="Immunoglobulin"/>
    <property type="match status" value="2"/>
</dbReference>
<keyword evidence="7" id="KW-0472">Membrane</keyword>
<protein>
    <recommendedName>
        <fullName evidence="12">Immunoglobulin domain-containing protein</fullName>
    </recommendedName>
</protein>
<comment type="subcellular location">
    <subcellularLocation>
        <location evidence="1">Cell membrane</location>
        <topology evidence="1">Single-pass membrane protein</topology>
    </subcellularLocation>
</comment>
<keyword evidence="2" id="KW-1003">Cell membrane</keyword>
<dbReference type="Ensembl" id="ENSSHAT00000051224.1">
    <property type="protein sequence ID" value="ENSSHAP00000041298.1"/>
    <property type="gene ID" value="ENSSHAG00000031749.1"/>
</dbReference>
<reference evidence="13 14" key="1">
    <citation type="journal article" date="2011" name="Proc. Natl. Acad. Sci. U.S.A.">
        <title>Genetic diversity and population structure of the endangered marsupial Sarcophilus harrisii (Tasmanian devil).</title>
        <authorList>
            <person name="Miller W."/>
            <person name="Hayes V.M."/>
            <person name="Ratan A."/>
            <person name="Petersen D.C."/>
            <person name="Wittekindt N.E."/>
            <person name="Miller J."/>
            <person name="Walenz B."/>
            <person name="Knight J."/>
            <person name="Qi J."/>
            <person name="Zhao F."/>
            <person name="Wang Q."/>
            <person name="Bedoya-Reina O.C."/>
            <person name="Katiyar N."/>
            <person name="Tomsho L.P."/>
            <person name="Kasson L.M."/>
            <person name="Hardie R.A."/>
            <person name="Woodbridge P."/>
            <person name="Tindall E.A."/>
            <person name="Bertelsen M.F."/>
            <person name="Dixon D."/>
            <person name="Pyecroft S."/>
            <person name="Helgen K.M."/>
            <person name="Lesk A.M."/>
            <person name="Pringle T.H."/>
            <person name="Patterson N."/>
            <person name="Zhang Y."/>
            <person name="Kreiss A."/>
            <person name="Woods G.M."/>
            <person name="Jones M.E."/>
            <person name="Schuster S.C."/>
        </authorList>
    </citation>
    <scope>NUCLEOTIDE SEQUENCE [LARGE SCALE GENOMIC DNA]</scope>
</reference>
<name>A0A7N4V5Q3_SARHA</name>
<evidence type="ECO:0000256" key="9">
    <source>
        <dbReference type="ARBA" id="ARBA00023180"/>
    </source>
</evidence>
<dbReference type="GeneID" id="116422931"/>
<organism evidence="13 14">
    <name type="scientific">Sarcophilus harrisii</name>
    <name type="common">Tasmanian devil</name>
    <name type="synonym">Sarcophilus laniarius</name>
    <dbReference type="NCBI Taxonomy" id="9305"/>
    <lineage>
        <taxon>Eukaryota</taxon>
        <taxon>Metazoa</taxon>
        <taxon>Chordata</taxon>
        <taxon>Craniata</taxon>
        <taxon>Vertebrata</taxon>
        <taxon>Euteleostomi</taxon>
        <taxon>Mammalia</taxon>
        <taxon>Metatheria</taxon>
        <taxon>Dasyuromorphia</taxon>
        <taxon>Dasyuridae</taxon>
        <taxon>Sarcophilus</taxon>
    </lineage>
</organism>
<dbReference type="InterPro" id="IPR050412">
    <property type="entry name" value="Ig-like_Receptors_ImmuneReg"/>
</dbReference>
<dbReference type="AlphaFoldDB" id="A0A7N4V5Q3"/>
<proteinExistence type="predicted"/>
<keyword evidence="10" id="KW-0393">Immunoglobulin domain</keyword>
<dbReference type="InterPro" id="IPR013783">
    <property type="entry name" value="Ig-like_fold"/>
</dbReference>
<keyword evidence="9" id="KW-0325">Glycoprotein</keyword>
<keyword evidence="8" id="KW-1015">Disulfide bond</keyword>
<keyword evidence="14" id="KW-1185">Reference proteome</keyword>
<dbReference type="Pfam" id="PF13895">
    <property type="entry name" value="Ig_2"/>
    <property type="match status" value="2"/>
</dbReference>
<dbReference type="GeneTree" id="ENSGT01100000263478"/>
<dbReference type="Proteomes" id="UP000007648">
    <property type="component" value="Unassembled WGS sequence"/>
</dbReference>
<feature type="signal peptide" evidence="11">
    <location>
        <begin position="1"/>
        <end position="16"/>
    </location>
</feature>
<dbReference type="InterPro" id="IPR003599">
    <property type="entry name" value="Ig_sub"/>
</dbReference>
<feature type="domain" description="Immunoglobulin" evidence="12">
    <location>
        <begin position="34"/>
        <end position="118"/>
    </location>
</feature>
<dbReference type="InParanoid" id="A0A7N4V5Q3"/>
<gene>
    <name evidence="13" type="primary">LOC116422931</name>
</gene>
<evidence type="ECO:0000256" key="1">
    <source>
        <dbReference type="ARBA" id="ARBA00004162"/>
    </source>
</evidence>
<dbReference type="GO" id="GO:0005886">
    <property type="term" value="C:plasma membrane"/>
    <property type="evidence" value="ECO:0007669"/>
    <property type="project" value="UniProtKB-SubCell"/>
</dbReference>
<accession>A0A7N4V5Q3</accession>
<sequence length="288" mass="31018">MTPILSALLSLGLCLGHRIKTQVDALPRPSLVAENGSLVLLMKSVTLICLGPWEADEYGLVKTQGLRRKKIMRVKPSGREGKFHISSVTLDQAGIYSCRYRKVFLWSEFSDPLELVVTGLYDPPSLSATPSSTVASGQNVSLQCGSELWFDMYALYKDGEQLTQGKAQPHEGRFQTTFHFSLMTSAYGGTYQCYAFLRDSPYLWSAPSDPLELKVTGTVPPSPENLLFGPAAQDYTVGNIIRLSLAGLVLVLLGLLLAEAWNGCRGCPGGAPPSSDRGEGGAGGAVKV</sequence>
<feature type="domain" description="Immunoglobulin" evidence="12">
    <location>
        <begin position="129"/>
        <end position="216"/>
    </location>
</feature>
<evidence type="ECO:0000313" key="14">
    <source>
        <dbReference type="Proteomes" id="UP000007648"/>
    </source>
</evidence>
<dbReference type="InterPro" id="IPR036179">
    <property type="entry name" value="Ig-like_dom_sf"/>
</dbReference>
<feature type="chain" id="PRO_5029471060" description="Immunoglobulin domain-containing protein" evidence="11">
    <location>
        <begin position="17"/>
        <end position="288"/>
    </location>
</feature>
<keyword evidence="4 11" id="KW-0732">Signal</keyword>
<dbReference type="SMART" id="SM00409">
    <property type="entry name" value="IG"/>
    <property type="match status" value="2"/>
</dbReference>
<dbReference type="GO" id="GO:0002764">
    <property type="term" value="P:immune response-regulating signaling pathway"/>
    <property type="evidence" value="ECO:0007669"/>
    <property type="project" value="TreeGrafter"/>
</dbReference>
<dbReference type="FunFam" id="2.60.40.10:FF:000049">
    <property type="entry name" value="Leukocyte immunoglobulin-like receptor subfamily B member 1"/>
    <property type="match status" value="2"/>
</dbReference>
<dbReference type="PANTHER" id="PTHR11738:SF179">
    <property type="entry name" value="LEUKOCYTE IMMUNOGLOBULIN-LIKE RECEPTOR SUBFAMILY A MEMBER 5"/>
    <property type="match status" value="1"/>
</dbReference>
<keyword evidence="6" id="KW-1133">Transmembrane helix</keyword>
<reference evidence="13" key="3">
    <citation type="submission" date="2025-09" db="UniProtKB">
        <authorList>
            <consortium name="Ensembl"/>
        </authorList>
    </citation>
    <scope>IDENTIFICATION</scope>
</reference>
<keyword evidence="3" id="KW-0812">Transmembrane</keyword>
<dbReference type="RefSeq" id="XP_031819332.1">
    <property type="nucleotide sequence ID" value="XM_031963472.1"/>
</dbReference>
<evidence type="ECO:0000256" key="5">
    <source>
        <dbReference type="ARBA" id="ARBA00022737"/>
    </source>
</evidence>
<evidence type="ECO:0000256" key="7">
    <source>
        <dbReference type="ARBA" id="ARBA00023136"/>
    </source>
</evidence>
<evidence type="ECO:0000256" key="4">
    <source>
        <dbReference type="ARBA" id="ARBA00022729"/>
    </source>
</evidence>
<evidence type="ECO:0000313" key="13">
    <source>
        <dbReference type="Ensembl" id="ENSSHAP00000041298.1"/>
    </source>
</evidence>
<dbReference type="KEGG" id="shr:116422931"/>
<evidence type="ECO:0000256" key="2">
    <source>
        <dbReference type="ARBA" id="ARBA00022475"/>
    </source>
</evidence>
<evidence type="ECO:0000256" key="6">
    <source>
        <dbReference type="ARBA" id="ARBA00022989"/>
    </source>
</evidence>
<evidence type="ECO:0000256" key="11">
    <source>
        <dbReference type="SAM" id="SignalP"/>
    </source>
</evidence>
<evidence type="ECO:0000256" key="10">
    <source>
        <dbReference type="ARBA" id="ARBA00023319"/>
    </source>
</evidence>
<dbReference type="Gene3D" id="2.60.40.10">
    <property type="entry name" value="Immunoglobulins"/>
    <property type="match status" value="2"/>
</dbReference>